<keyword evidence="2" id="KW-0472">Membrane</keyword>
<comment type="caution">
    <text evidence="5">The sequence shown here is derived from an EMBL/GenBank/DDBJ whole genome shotgun (WGS) entry which is preliminary data.</text>
</comment>
<feature type="domain" description="Septum formation-related" evidence="4">
    <location>
        <begin position="159"/>
        <end position="257"/>
    </location>
</feature>
<feature type="compositionally biased region" description="Gly residues" evidence="1">
    <location>
        <begin position="408"/>
        <end position="430"/>
    </location>
</feature>
<reference evidence="5 6" key="1">
    <citation type="submission" date="2020-04" db="EMBL/GenBank/DDBJ databases">
        <title>Phylogenetic Diversity and Antibacterial Activity against Ralstonia solanacearum of Endophytic Actinomycete Isolated from Moss.</title>
        <authorList>
            <person name="Zhuang X."/>
        </authorList>
    </citation>
    <scope>NUCLEOTIDE SEQUENCE [LARGE SCALE GENOMIC DNA]</scope>
    <source>
        <strain evidence="5 6">LD120</strain>
    </source>
</reference>
<feature type="transmembrane region" description="Helical" evidence="2">
    <location>
        <begin position="75"/>
        <end position="100"/>
    </location>
</feature>
<feature type="compositionally biased region" description="Pro residues" evidence="1">
    <location>
        <begin position="1"/>
        <end position="32"/>
    </location>
</feature>
<dbReference type="Pfam" id="PF13828">
    <property type="entry name" value="DUF4190"/>
    <property type="match status" value="1"/>
</dbReference>
<evidence type="ECO:0000256" key="1">
    <source>
        <dbReference type="SAM" id="MobiDB-lite"/>
    </source>
</evidence>
<keyword evidence="2" id="KW-0812">Transmembrane</keyword>
<feature type="compositionally biased region" description="Low complexity" evidence="1">
    <location>
        <begin position="33"/>
        <end position="46"/>
    </location>
</feature>
<dbReference type="Pfam" id="PF13845">
    <property type="entry name" value="Septum_form"/>
    <property type="match status" value="1"/>
</dbReference>
<dbReference type="Proteomes" id="UP000772196">
    <property type="component" value="Unassembled WGS sequence"/>
</dbReference>
<evidence type="ECO:0000259" key="4">
    <source>
        <dbReference type="Pfam" id="PF13845"/>
    </source>
</evidence>
<dbReference type="InterPro" id="IPR026004">
    <property type="entry name" value="Septum_form"/>
</dbReference>
<evidence type="ECO:0000313" key="6">
    <source>
        <dbReference type="Proteomes" id="UP000772196"/>
    </source>
</evidence>
<feature type="transmembrane region" description="Helical" evidence="2">
    <location>
        <begin position="112"/>
        <end position="137"/>
    </location>
</feature>
<protein>
    <submittedName>
        <fullName evidence="5">DUF4190 domain-containing protein</fullName>
    </submittedName>
</protein>
<keyword evidence="2" id="KW-1133">Transmembrane helix</keyword>
<dbReference type="EMBL" id="JAAWWP010000001">
    <property type="protein sequence ID" value="NKI39942.1"/>
    <property type="molecule type" value="Genomic_DNA"/>
</dbReference>
<name>A0ABX1GV38_9ACTN</name>
<organism evidence="5 6">
    <name type="scientific">Streptomyces physcomitrii</name>
    <dbReference type="NCBI Taxonomy" id="2724184"/>
    <lineage>
        <taxon>Bacteria</taxon>
        <taxon>Bacillati</taxon>
        <taxon>Actinomycetota</taxon>
        <taxon>Actinomycetes</taxon>
        <taxon>Kitasatosporales</taxon>
        <taxon>Streptomycetaceae</taxon>
        <taxon>Streptomyces</taxon>
    </lineage>
</organism>
<feature type="domain" description="DUF4190" evidence="3">
    <location>
        <begin position="75"/>
        <end position="130"/>
    </location>
</feature>
<evidence type="ECO:0000256" key="2">
    <source>
        <dbReference type="SAM" id="Phobius"/>
    </source>
</evidence>
<gene>
    <name evidence="5" type="ORF">HFV08_01485</name>
</gene>
<dbReference type="RefSeq" id="WP_168534990.1">
    <property type="nucleotide sequence ID" value="NZ_JAAWWP010000001.1"/>
</dbReference>
<dbReference type="InterPro" id="IPR025241">
    <property type="entry name" value="DUF4190"/>
</dbReference>
<sequence length="430" mass="44508">MDIPPPPGPQQPPPGGAPQQPSPGGAPQPGPYQPYETYPGAYTQPGGYPGGPAGHPYQAWPGGYQPYVQPPVNGLAIASLVLGILCFVPGLGLVLGAVGLSQISRRGERGRGMAVAGIVMSSLGLMVLALGLFGFLVGDDRDGGGSAGGGPGGEEVTFSLDVGECFDSQGRSLEGLAYDVDRVPCSGAHDGEVFANFTLPGGPWPGEKRLDATADDKCFALRRGYAMDSWALPADSDVYHFTPSRESWDYGDREITCLFGNSDATGRLTGPLRNDEGSLDADQTAYLKALRATEEALENPPAEEYVEDDLPGHRRWARAVASALGDQERALRDHRWPSRSAGAIAAELRAVKAARTQWAKAAGATDADTFYEAYGAADEAYADREQIPARKALGLTTTPPEREDGGEGDGGGSGGTGGSGSGSGGAGTAI</sequence>
<feature type="region of interest" description="Disordered" evidence="1">
    <location>
        <begin position="1"/>
        <end position="54"/>
    </location>
</feature>
<evidence type="ECO:0000259" key="3">
    <source>
        <dbReference type="Pfam" id="PF13828"/>
    </source>
</evidence>
<accession>A0ABX1GV38</accession>
<proteinExistence type="predicted"/>
<feature type="region of interest" description="Disordered" evidence="1">
    <location>
        <begin position="385"/>
        <end position="430"/>
    </location>
</feature>
<keyword evidence="6" id="KW-1185">Reference proteome</keyword>
<evidence type="ECO:0000313" key="5">
    <source>
        <dbReference type="EMBL" id="NKI39942.1"/>
    </source>
</evidence>